<evidence type="ECO:0000256" key="3">
    <source>
        <dbReference type="ARBA" id="ARBA00022695"/>
    </source>
</evidence>
<dbReference type="Pfam" id="PF17917">
    <property type="entry name" value="RT_RNaseH"/>
    <property type="match status" value="1"/>
</dbReference>
<comment type="caution">
    <text evidence="9">The sequence shown here is derived from an EMBL/GenBank/DDBJ whole genome shotgun (WGS) entry which is preliminary data.</text>
</comment>
<dbReference type="CDD" id="cd09274">
    <property type="entry name" value="RNase_HI_RT_Ty3"/>
    <property type="match status" value="1"/>
</dbReference>
<keyword evidence="6" id="KW-0378">Hydrolase</keyword>
<dbReference type="InterPro" id="IPR012337">
    <property type="entry name" value="RNaseH-like_sf"/>
</dbReference>
<dbReference type="InterPro" id="IPR041588">
    <property type="entry name" value="Integrase_H2C2"/>
</dbReference>
<dbReference type="AlphaFoldDB" id="A0ABD0ZXG8"/>
<evidence type="ECO:0000256" key="4">
    <source>
        <dbReference type="ARBA" id="ARBA00022722"/>
    </source>
</evidence>
<keyword evidence="4" id="KW-0540">Nuclease</keyword>
<dbReference type="SUPFAM" id="SSF53098">
    <property type="entry name" value="Ribonuclease H-like"/>
    <property type="match status" value="1"/>
</dbReference>
<keyword evidence="10" id="KW-1185">Reference proteome</keyword>
<evidence type="ECO:0000256" key="2">
    <source>
        <dbReference type="ARBA" id="ARBA00022679"/>
    </source>
</evidence>
<gene>
    <name evidence="9" type="ORF">V5N11_021624</name>
</gene>
<evidence type="ECO:0000313" key="10">
    <source>
        <dbReference type="Proteomes" id="UP001558713"/>
    </source>
</evidence>
<dbReference type="PANTHER" id="PTHR37984:SF5">
    <property type="entry name" value="PROTEIN NYNRIN-LIKE"/>
    <property type="match status" value="1"/>
</dbReference>
<keyword evidence="7" id="KW-0695">RNA-directed DNA polymerase</keyword>
<evidence type="ECO:0000256" key="6">
    <source>
        <dbReference type="ARBA" id="ARBA00022801"/>
    </source>
</evidence>
<dbReference type="InterPro" id="IPR041373">
    <property type="entry name" value="RT_RNaseH"/>
</dbReference>
<keyword evidence="5" id="KW-0255">Endonuclease</keyword>
<evidence type="ECO:0000313" key="9">
    <source>
        <dbReference type="EMBL" id="KAL1198546.1"/>
    </source>
</evidence>
<name>A0ABD0ZXG8_CARAN</name>
<dbReference type="EC" id="2.7.7.49" evidence="1"/>
<sequence>MIVSKECSAILQSKVLTKKGDPGSVNLMPYSVAKRLGFTKFKPTKISLVFADRSTKLPVGVIEDLHVRIGDTLIPADFVVLELDEEPKDPLILGRAFLCTARAIIDVEEGIVDLRLGDMLVRFEMNKLLKKPMIDGQTFVIHDGSDVSEDVVEEILANDPLEVALTKPEGEHGFLSEDTHGFAKFLDSNIRVEEKDDFLSLVEGTKIDDKGAPQRASQPAQGAPAPGIPIFGGPWSELKAPKLELKALPAGLRVLQRCEEQHLVLNWEKCHFMVRDGIVLGHKISERGIEVDKAKIEVMMGLQPPNSVKGIRSFLGHAGFYRRFIKDFSKIARPLTRLLCKEVKFEFDNACLEAFHTIKGALISAPIVQPPDWELPFEIMTDASDFAVGAVLGQRKDKKLHVIYYASRTMDDAQCRYATTEKELLAIVFAFEKFRSYLVGSKVIVHTDHAALKYLLTKKDAKPRLLRWILLLQEFDLEIKDKKGSENGVADHLSRMQIEEETPMEDSLPDEHIYSISTCELFEAPERAPAPPARAPAPLAQAPALEIFCGMIQMSQSSSFPWFGEIANFLAAEKVPENLVGSKRKKFFRDVRRYFWDEPYLYKQCSDGLYRRCVSEAEIPGILHHCHGSSYAGHFATFKTVSKVLQAGFWWPTMFRDANRFVSRCDACQRQGNISKRNEMPQNFILEVEVFDVWGIDFMGPFPSSYGNEYILVAVDYVSKWVEALASPTNDSRVVIKMFKSIIFPRFGVPRVVISDGGSHFINKVFENLLKQNGVTHKVASPYHPQTSGQVEISNREIKGILQKTVSITRKDWSKKLDDALWAYRTAYKTPLGTTPFHLVYGKACHLPVELEYKAAWAVKLLNFDILPAYERRSMQLHELEEIRHLAYDNSRIYKERSKAYHDKRIIPRSFAPNDQVLLFNSRLRLFPGKLKSGWSGPFTIKEIRPHGAIVLLNTKGEEFVVNGQRVKPYLADTRVEKGEPVTFCNPPHA</sequence>
<reference evidence="9 10" key="1">
    <citation type="submission" date="2024-04" db="EMBL/GenBank/DDBJ databases">
        <title>Genome assembly C_amara_ONT_v2.</title>
        <authorList>
            <person name="Yant L."/>
            <person name="Moore C."/>
            <person name="Slenker M."/>
        </authorList>
    </citation>
    <scope>NUCLEOTIDE SEQUENCE [LARGE SCALE GENOMIC DNA]</scope>
    <source>
        <tissue evidence="9">Leaf</tissue>
    </source>
</reference>
<evidence type="ECO:0000256" key="1">
    <source>
        <dbReference type="ARBA" id="ARBA00012493"/>
    </source>
</evidence>
<dbReference type="SUPFAM" id="SSF56672">
    <property type="entry name" value="DNA/RNA polymerases"/>
    <property type="match status" value="1"/>
</dbReference>
<dbReference type="InterPro" id="IPR050951">
    <property type="entry name" value="Retrovirus_Pol_polyprotein"/>
</dbReference>
<dbReference type="FunFam" id="3.30.70.270:FF:000020">
    <property type="entry name" value="Transposon Tf2-6 polyprotein-like Protein"/>
    <property type="match status" value="1"/>
</dbReference>
<dbReference type="Gene3D" id="3.30.70.270">
    <property type="match status" value="2"/>
</dbReference>
<dbReference type="EMBL" id="JBANAX010000663">
    <property type="protein sequence ID" value="KAL1198546.1"/>
    <property type="molecule type" value="Genomic_DNA"/>
</dbReference>
<dbReference type="GO" id="GO:0003964">
    <property type="term" value="F:RNA-directed DNA polymerase activity"/>
    <property type="evidence" value="ECO:0007669"/>
    <property type="project" value="UniProtKB-KW"/>
</dbReference>
<evidence type="ECO:0000259" key="8">
    <source>
        <dbReference type="PROSITE" id="PS50994"/>
    </source>
</evidence>
<dbReference type="Gene3D" id="2.40.70.10">
    <property type="entry name" value="Acid Proteases"/>
    <property type="match status" value="1"/>
</dbReference>
<dbReference type="Pfam" id="PF17921">
    <property type="entry name" value="Integrase_H2C2"/>
    <property type="match status" value="1"/>
</dbReference>
<dbReference type="InterPro" id="IPR043128">
    <property type="entry name" value="Rev_trsase/Diguanyl_cyclase"/>
</dbReference>
<keyword evidence="2" id="KW-0808">Transferase</keyword>
<dbReference type="InterPro" id="IPR043502">
    <property type="entry name" value="DNA/RNA_pol_sf"/>
</dbReference>
<dbReference type="InterPro" id="IPR036397">
    <property type="entry name" value="RNaseH_sf"/>
</dbReference>
<protein>
    <recommendedName>
        <fullName evidence="1">RNA-directed DNA polymerase</fullName>
        <ecNumber evidence="1">2.7.7.49</ecNumber>
    </recommendedName>
</protein>
<dbReference type="InterPro" id="IPR021109">
    <property type="entry name" value="Peptidase_aspartic_dom_sf"/>
</dbReference>
<dbReference type="GO" id="GO:0004519">
    <property type="term" value="F:endonuclease activity"/>
    <property type="evidence" value="ECO:0007669"/>
    <property type="project" value="UniProtKB-KW"/>
</dbReference>
<evidence type="ECO:0000256" key="5">
    <source>
        <dbReference type="ARBA" id="ARBA00022759"/>
    </source>
</evidence>
<dbReference type="PROSITE" id="PS50994">
    <property type="entry name" value="INTEGRASE"/>
    <property type="match status" value="1"/>
</dbReference>
<organism evidence="9 10">
    <name type="scientific">Cardamine amara subsp. amara</name>
    <dbReference type="NCBI Taxonomy" id="228776"/>
    <lineage>
        <taxon>Eukaryota</taxon>
        <taxon>Viridiplantae</taxon>
        <taxon>Streptophyta</taxon>
        <taxon>Embryophyta</taxon>
        <taxon>Tracheophyta</taxon>
        <taxon>Spermatophyta</taxon>
        <taxon>Magnoliopsida</taxon>
        <taxon>eudicotyledons</taxon>
        <taxon>Gunneridae</taxon>
        <taxon>Pentapetalae</taxon>
        <taxon>rosids</taxon>
        <taxon>malvids</taxon>
        <taxon>Brassicales</taxon>
        <taxon>Brassicaceae</taxon>
        <taxon>Cardamineae</taxon>
        <taxon>Cardamine</taxon>
    </lineage>
</organism>
<dbReference type="Gene3D" id="1.10.340.70">
    <property type="match status" value="1"/>
</dbReference>
<dbReference type="InterPro" id="IPR001584">
    <property type="entry name" value="Integrase_cat-core"/>
</dbReference>
<dbReference type="GO" id="GO:0016787">
    <property type="term" value="F:hydrolase activity"/>
    <property type="evidence" value="ECO:0007669"/>
    <property type="project" value="UniProtKB-KW"/>
</dbReference>
<dbReference type="CDD" id="cd00303">
    <property type="entry name" value="retropepsin_like"/>
    <property type="match status" value="1"/>
</dbReference>
<dbReference type="Proteomes" id="UP001558713">
    <property type="component" value="Unassembled WGS sequence"/>
</dbReference>
<dbReference type="Pfam" id="PF00665">
    <property type="entry name" value="rve"/>
    <property type="match status" value="1"/>
</dbReference>
<dbReference type="PANTHER" id="PTHR37984">
    <property type="entry name" value="PROTEIN CBG26694"/>
    <property type="match status" value="1"/>
</dbReference>
<dbReference type="FunFam" id="3.10.20.370:FF:000001">
    <property type="entry name" value="Retrovirus-related Pol polyprotein from transposon 17.6-like protein"/>
    <property type="match status" value="1"/>
</dbReference>
<evidence type="ECO:0000256" key="7">
    <source>
        <dbReference type="ARBA" id="ARBA00022918"/>
    </source>
</evidence>
<accession>A0ABD0ZXG8</accession>
<keyword evidence="3" id="KW-0548">Nucleotidyltransferase</keyword>
<proteinExistence type="predicted"/>
<feature type="domain" description="Integrase catalytic" evidence="8">
    <location>
        <begin position="677"/>
        <end position="844"/>
    </location>
</feature>
<dbReference type="Gene3D" id="3.30.420.10">
    <property type="entry name" value="Ribonuclease H-like superfamily/Ribonuclease H"/>
    <property type="match status" value="1"/>
</dbReference>